<keyword evidence="2" id="KW-0238">DNA-binding</keyword>
<evidence type="ECO:0000256" key="1">
    <source>
        <dbReference type="ARBA" id="ARBA00023015"/>
    </source>
</evidence>
<dbReference type="PANTHER" id="PTHR46796">
    <property type="entry name" value="HTH-TYPE TRANSCRIPTIONAL ACTIVATOR RHAS-RELATED"/>
    <property type="match status" value="1"/>
</dbReference>
<gene>
    <name evidence="5" type="primary">rhaS</name>
    <name evidence="5" type="ORF">VST7929_03261</name>
</gene>
<feature type="domain" description="HTH araC/xylS-type" evidence="4">
    <location>
        <begin position="154"/>
        <end position="252"/>
    </location>
</feature>
<evidence type="ECO:0000313" key="6">
    <source>
        <dbReference type="Proteomes" id="UP000838672"/>
    </source>
</evidence>
<dbReference type="InterPro" id="IPR014710">
    <property type="entry name" value="RmlC-like_jellyroll"/>
</dbReference>
<dbReference type="Pfam" id="PF12833">
    <property type="entry name" value="HTH_18"/>
    <property type="match status" value="1"/>
</dbReference>
<dbReference type="Gene3D" id="2.60.120.10">
    <property type="entry name" value="Jelly Rolls"/>
    <property type="match status" value="1"/>
</dbReference>
<keyword evidence="6" id="KW-1185">Reference proteome</keyword>
<dbReference type="PROSITE" id="PS01124">
    <property type="entry name" value="HTH_ARAC_FAMILY_2"/>
    <property type="match status" value="1"/>
</dbReference>
<keyword evidence="3" id="KW-0804">Transcription</keyword>
<reference evidence="5" key="1">
    <citation type="submission" date="2021-11" db="EMBL/GenBank/DDBJ databases">
        <authorList>
            <person name="Rodrigo-Torres L."/>
            <person name="Arahal R. D."/>
            <person name="Lucena T."/>
        </authorList>
    </citation>
    <scope>NUCLEOTIDE SEQUENCE</scope>
    <source>
        <strain evidence="5">CECT 7929</strain>
    </source>
</reference>
<evidence type="ECO:0000313" key="5">
    <source>
        <dbReference type="EMBL" id="CAH0535787.1"/>
    </source>
</evidence>
<dbReference type="RefSeq" id="WP_237468638.1">
    <property type="nucleotide sequence ID" value="NZ_CAKLDI010000002.1"/>
</dbReference>
<dbReference type="EMBL" id="CAKLDI010000002">
    <property type="protein sequence ID" value="CAH0535787.1"/>
    <property type="molecule type" value="Genomic_DNA"/>
</dbReference>
<protein>
    <submittedName>
        <fullName evidence="5">HTH-type transcriptional activator RhaS</fullName>
    </submittedName>
</protein>
<dbReference type="PANTHER" id="PTHR46796:SF10">
    <property type="entry name" value="TRANSCRIPTIONAL ACTIVATOR FEAR"/>
    <property type="match status" value="1"/>
</dbReference>
<dbReference type="Proteomes" id="UP000838672">
    <property type="component" value="Unassembled WGS sequence"/>
</dbReference>
<dbReference type="SUPFAM" id="SSF46689">
    <property type="entry name" value="Homeodomain-like"/>
    <property type="match status" value="2"/>
</dbReference>
<dbReference type="SUPFAM" id="SSF51182">
    <property type="entry name" value="RmlC-like cupins"/>
    <property type="match status" value="1"/>
</dbReference>
<proteinExistence type="predicted"/>
<accession>A0ABN8DYW7</accession>
<dbReference type="Gene3D" id="1.10.10.60">
    <property type="entry name" value="Homeodomain-like"/>
    <property type="match status" value="1"/>
</dbReference>
<dbReference type="InterPro" id="IPR011051">
    <property type="entry name" value="RmlC_Cupin_sf"/>
</dbReference>
<keyword evidence="1" id="KW-0805">Transcription regulation</keyword>
<comment type="caution">
    <text evidence="5">The sequence shown here is derived from an EMBL/GenBank/DDBJ whole genome shotgun (WGS) entry which is preliminary data.</text>
</comment>
<dbReference type="InterPro" id="IPR050204">
    <property type="entry name" value="AraC_XylS_family_regulators"/>
</dbReference>
<evidence type="ECO:0000259" key="4">
    <source>
        <dbReference type="PROSITE" id="PS01124"/>
    </source>
</evidence>
<organism evidence="5 6">
    <name type="scientific">Vibrio stylophorae</name>
    <dbReference type="NCBI Taxonomy" id="659351"/>
    <lineage>
        <taxon>Bacteria</taxon>
        <taxon>Pseudomonadati</taxon>
        <taxon>Pseudomonadota</taxon>
        <taxon>Gammaproteobacteria</taxon>
        <taxon>Vibrionales</taxon>
        <taxon>Vibrionaceae</taxon>
        <taxon>Vibrio</taxon>
    </lineage>
</organism>
<name>A0ABN8DYW7_9VIBR</name>
<evidence type="ECO:0000256" key="2">
    <source>
        <dbReference type="ARBA" id="ARBA00023125"/>
    </source>
</evidence>
<evidence type="ECO:0000256" key="3">
    <source>
        <dbReference type="ARBA" id="ARBA00023163"/>
    </source>
</evidence>
<dbReference type="InterPro" id="IPR009057">
    <property type="entry name" value="Homeodomain-like_sf"/>
</dbReference>
<dbReference type="SMART" id="SM00342">
    <property type="entry name" value="HTH_ARAC"/>
    <property type="match status" value="1"/>
</dbReference>
<dbReference type="InterPro" id="IPR018060">
    <property type="entry name" value="HTH_AraC"/>
</dbReference>
<sequence length="257" mass="28459">MLTDISQVIALPETSNVHHHRHHQIVVALDGMTEFELSGKGDCMRPGQGVLLASEREHAFCGLGDNRILVVNLDPMVTSGGPMQQRLNQLFDGQDYFQLSDNMQQLVQAMTFEVAQVPEDALLQQSCAYALVGLLSQHLHTNVDAPDQGKLNVALLDQYIEIHLGQPITVAQLAGACLLSLSQFHHLFRQQMGMTPQQYVMQKRIAAVKQALSQTNQPLAQIAAFFGFASPTSLSHAFRRMVGDTPAAYRRRFQGKI</sequence>